<dbReference type="Gene3D" id="3.30.300.30">
    <property type="match status" value="1"/>
</dbReference>
<feature type="domain" description="AMP-binding enzyme C-terminal" evidence="6">
    <location>
        <begin position="477"/>
        <end position="555"/>
    </location>
</feature>
<keyword evidence="4" id="KW-0067">ATP-binding</keyword>
<dbReference type="AlphaFoldDB" id="W0JXQ4"/>
<dbReference type="GO" id="GO:0015645">
    <property type="term" value="F:fatty acid ligase activity"/>
    <property type="evidence" value="ECO:0007669"/>
    <property type="project" value="TreeGrafter"/>
</dbReference>
<dbReference type="Pfam" id="PF13193">
    <property type="entry name" value="AMP-binding_C"/>
    <property type="match status" value="1"/>
</dbReference>
<evidence type="ECO:0000256" key="2">
    <source>
        <dbReference type="ARBA" id="ARBA00022598"/>
    </source>
</evidence>
<evidence type="ECO:0008006" key="9">
    <source>
        <dbReference type="Google" id="ProtNLM"/>
    </source>
</evidence>
<evidence type="ECO:0000256" key="4">
    <source>
        <dbReference type="ARBA" id="ARBA00022840"/>
    </source>
</evidence>
<dbReference type="RefSeq" id="WP_049954866.1">
    <property type="nucleotide sequence ID" value="NZ_CP007057.1"/>
</dbReference>
<organism evidence="7 8">
    <name type="scientific">Halostagnicola larsenii XH-48</name>
    <dbReference type="NCBI Taxonomy" id="797299"/>
    <lineage>
        <taxon>Archaea</taxon>
        <taxon>Methanobacteriati</taxon>
        <taxon>Methanobacteriota</taxon>
        <taxon>Stenosarchaea group</taxon>
        <taxon>Halobacteria</taxon>
        <taxon>Halobacteriales</taxon>
        <taxon>Natrialbaceae</taxon>
        <taxon>Halostagnicola</taxon>
    </lineage>
</organism>
<evidence type="ECO:0000259" key="5">
    <source>
        <dbReference type="Pfam" id="PF00501"/>
    </source>
</evidence>
<dbReference type="EMBL" id="CP007057">
    <property type="protein sequence ID" value="AHG02082.1"/>
    <property type="molecule type" value="Genomic_DNA"/>
</dbReference>
<keyword evidence="8" id="KW-1185">Reference proteome</keyword>
<keyword evidence="3" id="KW-0547">Nucleotide-binding</keyword>
<evidence type="ECO:0000313" key="7">
    <source>
        <dbReference type="EMBL" id="AHG02082.1"/>
    </source>
</evidence>
<keyword evidence="7" id="KW-0614">Plasmid</keyword>
<sequence>MDERDRLENYYFHEQGFDTLAEAEAWFEWEIPETFNIAHYVCDRWAEAKKDDIALYIETAGEQRNESADERQSVYTFRQLQNYANRFANALEDRGIGRGDRVAVNGAQRLQSLVAHLAAFKLGAVTVPLSVLLGSDGLRYRLADSESAAFVVDRGAIDTFREIRGDLEGLEMVVTNEAFDEEGEVNFWDAVEGYGADFETRRTDPEEDACIIYTSGTTGKPKGAVHAHRHLLGLLPQFVSLQRHETGDDQIVRTISEWSWIMSLNQMVLPPLFYGIPVVGDPSGRFEAEKEFELVDRFAITHLNLPPTAVRMMMQVDNVAERYDLSSLRSFSTGGESAGESIIDWATSTFENAAFIEGYGATEIGGLICDDPGFGITHRTGYFGVPSIGHEVAVLDRDTLDPIEEPGEIGELAVRYEDNPMLFVEYLDKPEKTAEKVQDGWLLSEDLVSVDEDGYFRFHARDDDLIISSGYRFGPDEIEEALVTHEAVEEAGVIGVPHETRGEIPKAFVVLNEGKAPTEEQRMDLQQHVKDRLAKYEYPRELEFVETLPRTSTGKIRRTALRERDGVAE</sequence>
<feature type="domain" description="AMP-dependent synthetase/ligase" evidence="5">
    <location>
        <begin position="43"/>
        <end position="415"/>
    </location>
</feature>
<evidence type="ECO:0000259" key="6">
    <source>
        <dbReference type="Pfam" id="PF13193"/>
    </source>
</evidence>
<dbReference type="Gene3D" id="3.40.50.12780">
    <property type="entry name" value="N-terminal domain of ligase-like"/>
    <property type="match status" value="1"/>
</dbReference>
<protein>
    <recommendedName>
        <fullName evidence="9">AMP-dependent synthetase</fullName>
    </recommendedName>
</protein>
<evidence type="ECO:0000313" key="8">
    <source>
        <dbReference type="Proteomes" id="UP000019024"/>
    </source>
</evidence>
<dbReference type="SUPFAM" id="SSF56801">
    <property type="entry name" value="Acetyl-CoA synthetase-like"/>
    <property type="match status" value="1"/>
</dbReference>
<dbReference type="GO" id="GO:0004321">
    <property type="term" value="F:fatty-acyl-CoA synthase activity"/>
    <property type="evidence" value="ECO:0007669"/>
    <property type="project" value="TreeGrafter"/>
</dbReference>
<evidence type="ECO:0000256" key="3">
    <source>
        <dbReference type="ARBA" id="ARBA00022741"/>
    </source>
</evidence>
<dbReference type="PATRIC" id="fig|797299.3.peg.3765"/>
<dbReference type="InterPro" id="IPR025110">
    <property type="entry name" value="AMP-bd_C"/>
</dbReference>
<dbReference type="GeneID" id="25147424"/>
<name>W0JXQ4_9EURY</name>
<dbReference type="Pfam" id="PF00501">
    <property type="entry name" value="AMP-binding"/>
    <property type="match status" value="1"/>
</dbReference>
<reference evidence="7 8" key="1">
    <citation type="submission" date="2014-01" db="EMBL/GenBank/DDBJ databases">
        <authorList>
            <consortium name="DOE Joint Genome Institute"/>
            <person name="Anderson I."/>
            <person name="Huntemann M."/>
            <person name="Han J."/>
            <person name="Chen A."/>
            <person name="Kyrpides N."/>
            <person name="Mavromatis K."/>
            <person name="Markowitz V."/>
            <person name="Palaniappan K."/>
            <person name="Ivanova N."/>
            <person name="Schaumberg A."/>
            <person name="Pati A."/>
            <person name="Liolios K."/>
            <person name="Nordberg H.P."/>
            <person name="Cantor M.N."/>
            <person name="Hua S.X."/>
            <person name="Woyke T."/>
        </authorList>
    </citation>
    <scope>NUCLEOTIDE SEQUENCE [LARGE SCALE GENOMIC DNA]</scope>
    <source>
        <strain evidence="7 8">XH-48</strain>
        <plasmid evidence="8">2</plasmid>
    </source>
</reference>
<keyword evidence="2" id="KW-0436">Ligase</keyword>
<accession>W0JXQ4</accession>
<geneLocation type="plasmid" evidence="7">
    <name>unnamed</name>
</geneLocation>
<dbReference type="GO" id="GO:0006633">
    <property type="term" value="P:fatty acid biosynthetic process"/>
    <property type="evidence" value="ECO:0007669"/>
    <property type="project" value="TreeGrafter"/>
</dbReference>
<dbReference type="InterPro" id="IPR051087">
    <property type="entry name" value="Mitochondrial_ACSM"/>
</dbReference>
<evidence type="ECO:0000256" key="1">
    <source>
        <dbReference type="ARBA" id="ARBA00006432"/>
    </source>
</evidence>
<dbReference type="KEGG" id="hlr:HALLA_01900"/>
<gene>
    <name evidence="7" type="ORF">HALLA_01900</name>
</gene>
<dbReference type="GO" id="GO:0005524">
    <property type="term" value="F:ATP binding"/>
    <property type="evidence" value="ECO:0007669"/>
    <property type="project" value="UniProtKB-KW"/>
</dbReference>
<dbReference type="InterPro" id="IPR000873">
    <property type="entry name" value="AMP-dep_synth/lig_dom"/>
</dbReference>
<dbReference type="Proteomes" id="UP000019024">
    <property type="component" value="Plasmid unnamed2"/>
</dbReference>
<dbReference type="HOGENOM" id="CLU_000022_59_10_2"/>
<proteinExistence type="inferred from homology"/>
<comment type="similarity">
    <text evidence="1">Belongs to the ATP-dependent AMP-binding enzyme family.</text>
</comment>
<dbReference type="InterPro" id="IPR020845">
    <property type="entry name" value="AMP-binding_CS"/>
</dbReference>
<dbReference type="PANTHER" id="PTHR43605">
    <property type="entry name" value="ACYL-COENZYME A SYNTHETASE"/>
    <property type="match status" value="1"/>
</dbReference>
<dbReference type="InterPro" id="IPR045851">
    <property type="entry name" value="AMP-bd_C_sf"/>
</dbReference>
<dbReference type="InterPro" id="IPR042099">
    <property type="entry name" value="ANL_N_sf"/>
</dbReference>
<dbReference type="GO" id="GO:0006637">
    <property type="term" value="P:acyl-CoA metabolic process"/>
    <property type="evidence" value="ECO:0007669"/>
    <property type="project" value="TreeGrafter"/>
</dbReference>
<dbReference type="OrthoDB" id="193284at2157"/>
<dbReference type="PANTHER" id="PTHR43605:SF10">
    <property type="entry name" value="ACYL-COA SYNTHETASE MEDIUM CHAIN FAMILY MEMBER 3"/>
    <property type="match status" value="1"/>
</dbReference>
<dbReference type="eggNOG" id="arCOG04201">
    <property type="taxonomic scope" value="Archaea"/>
</dbReference>
<dbReference type="GO" id="GO:0016405">
    <property type="term" value="F:CoA-ligase activity"/>
    <property type="evidence" value="ECO:0007669"/>
    <property type="project" value="UniProtKB-ARBA"/>
</dbReference>
<dbReference type="PROSITE" id="PS00455">
    <property type="entry name" value="AMP_BINDING"/>
    <property type="match status" value="1"/>
</dbReference>